<gene>
    <name evidence="2" type="ORF">AXN14_01745</name>
    <name evidence="3" type="ORF">G0H73_16320</name>
</gene>
<evidence type="ECO:0000256" key="1">
    <source>
        <dbReference type="SAM" id="Phobius"/>
    </source>
</evidence>
<name>A0A3U1YWT7_SALET</name>
<dbReference type="RefSeq" id="WP_052939226.1">
    <property type="nucleotide sequence ID" value="NZ_CP160153.1"/>
</dbReference>
<reference evidence="2" key="2">
    <citation type="submission" date="2018-07" db="EMBL/GenBank/DDBJ databases">
        <authorList>
            <consortium name="GenomeTrakr network: Whole genome sequencing for foodborne pathogen traceback"/>
        </authorList>
    </citation>
    <scope>NUCLEOTIDE SEQUENCE</scope>
    <source>
        <strain evidence="2">CFSAN031443</strain>
    </source>
</reference>
<keyword evidence="1" id="KW-1133">Transmembrane helix</keyword>
<feature type="transmembrane region" description="Helical" evidence="1">
    <location>
        <begin position="354"/>
        <end position="374"/>
    </location>
</feature>
<dbReference type="EMBL" id="AAGNPF010000001">
    <property type="protein sequence ID" value="EBQ0114639.1"/>
    <property type="molecule type" value="Genomic_DNA"/>
</dbReference>
<evidence type="ECO:0000313" key="2">
    <source>
        <dbReference type="EMBL" id="EBQ0114639.1"/>
    </source>
</evidence>
<feature type="transmembrane region" description="Helical" evidence="1">
    <location>
        <begin position="77"/>
        <end position="104"/>
    </location>
</feature>
<keyword evidence="1" id="KW-0472">Membrane</keyword>
<comment type="caution">
    <text evidence="3">The sequence shown here is derived from an EMBL/GenBank/DDBJ whole genome shotgun (WGS) entry which is preliminary data.</text>
</comment>
<feature type="transmembrane region" description="Helical" evidence="1">
    <location>
        <begin position="116"/>
        <end position="138"/>
    </location>
</feature>
<feature type="transmembrane region" description="Helical" evidence="1">
    <location>
        <begin position="197"/>
        <end position="230"/>
    </location>
</feature>
<dbReference type="EMBL" id="DAAMVH010000009">
    <property type="protein sequence ID" value="HAC8334340.1"/>
    <property type="molecule type" value="Genomic_DNA"/>
</dbReference>
<proteinExistence type="predicted"/>
<accession>A0A3U1YWT7</accession>
<keyword evidence="1" id="KW-0812">Transmembrane</keyword>
<feature type="transmembrane region" description="Helical" evidence="1">
    <location>
        <begin position="158"/>
        <end position="176"/>
    </location>
</feature>
<feature type="transmembrane region" description="Helical" evidence="1">
    <location>
        <begin position="322"/>
        <end position="348"/>
    </location>
</feature>
<reference evidence="3" key="3">
    <citation type="submission" date="2018-12" db="EMBL/GenBank/DDBJ databases">
        <authorList>
            <consortium name="NCBI Pathogen Detection Project"/>
        </authorList>
    </citation>
    <scope>NUCLEOTIDE SEQUENCE</scope>
    <source>
        <strain evidence="3">14ARS_STU0125</strain>
    </source>
</reference>
<feature type="transmembrane region" description="Helical" evidence="1">
    <location>
        <begin position="242"/>
        <end position="258"/>
    </location>
</feature>
<feature type="transmembrane region" description="Helical" evidence="1">
    <location>
        <begin position="292"/>
        <end position="310"/>
    </location>
</feature>
<evidence type="ECO:0000313" key="3">
    <source>
        <dbReference type="EMBL" id="HAC8334340.1"/>
    </source>
</evidence>
<protein>
    <submittedName>
        <fullName evidence="3">Uncharacterized protein</fullName>
    </submittedName>
</protein>
<feature type="transmembrane region" description="Helical" evidence="1">
    <location>
        <begin position="9"/>
        <end position="27"/>
    </location>
</feature>
<feature type="transmembrane region" description="Helical" evidence="1">
    <location>
        <begin position="381"/>
        <end position="398"/>
    </location>
</feature>
<dbReference type="AlphaFoldDB" id="A0A3U1YWT7"/>
<reference evidence="3" key="1">
    <citation type="journal article" date="2018" name="Genome Biol.">
        <title>SKESA: strategic k-mer extension for scrupulous assemblies.</title>
        <authorList>
            <person name="Souvorov A."/>
            <person name="Agarwala R."/>
            <person name="Lipman D.J."/>
        </authorList>
    </citation>
    <scope>NUCLEOTIDE SEQUENCE</scope>
    <source>
        <strain evidence="3">14ARS_STU0125</strain>
    </source>
</reference>
<sequence>MISFNKSKILTCGLFAIISAISLYFFLVSHPTVIISGDDWGNLTSTRALYPQWGIANPIKVMPELGYPLFAKLSTALIMPLGFGFLESFSIITAIFITILLSLFLHQLFQLFNVNLSAGFLRSSIFVVFFYASIFFIFLKEGNHENLYMLWEVNITCFYHYIAPALINSALSIFVIRNYRNFDVNILKRNGVWYSSSIFFASYIAVFSSMFANIILAITCGVTLLFSLINNKLSITQTIKESTLQIFTLTAWVVAVIYEANGGRAASLGSGSLDIYGTLSVLNYLIEQVQPAFKYSATALVSIGIISSLYSLIRNKNRDQSIVFFIVFISGVLSLIALVLLCARAGSYYAARPVVMWGGFLYVSMASFITIDILAKDRTKLINALLAFCTIILVYKGLTSNSTLKQSINLNLSYSQAKAVSQNIIDQVISTDRNNGTNMILYVPKGDDHDNWPFPIYEGPFIGKALKNYGIIQNDIYIEVKPDIYLNQKMSVPIS</sequence>
<organism evidence="3">
    <name type="scientific">Salmonella enterica I</name>
    <dbReference type="NCBI Taxonomy" id="59201"/>
    <lineage>
        <taxon>Bacteria</taxon>
        <taxon>Pseudomonadati</taxon>
        <taxon>Pseudomonadota</taxon>
        <taxon>Gammaproteobacteria</taxon>
        <taxon>Enterobacterales</taxon>
        <taxon>Enterobacteriaceae</taxon>
        <taxon>Salmonella</taxon>
    </lineage>
</organism>